<dbReference type="KEGG" id="hazt:108674110"/>
<dbReference type="AlphaFoldDB" id="A0A8B7NUT6"/>
<dbReference type="RefSeq" id="XP_018017503.1">
    <property type="nucleotide sequence ID" value="XM_018162014.2"/>
</dbReference>
<proteinExistence type="predicted"/>
<evidence type="ECO:0000313" key="3">
    <source>
        <dbReference type="RefSeq" id="XP_018017503.1"/>
    </source>
</evidence>
<keyword evidence="2" id="KW-1185">Reference proteome</keyword>
<name>A0A8B7NUT6_HYAAZ</name>
<sequence length="514" mass="55694">MGNSCCCEWGVGPSSRSPTRAQSSLSRHQPNDRHLLGGKGTGQRIYNKYQVPSRKPIPKSVKKTGRDNLGFQSDAQVGRYPRHGAKVHTHTQLGRLDYARSNKANINNKKSPVGSPLVPNSNGFNKVIKPGEVKVQVIGINTKDSTDVRHDHNKRKYSAATTVSLSALSPDYGSTAVLVKVEVRGGSWTLRKTGRDFVELIDHLKVKNENDGSAAGASLQLLLETQDESIQHLSNVLHFVLTQQHLLHDSVVLQFFDVDRLTVQSKNNVSVADETSADACSTTCSSEYSVSYTTSEGSTTDVSGVVHTNDVNQSRNTTNVTDISNDSSTNTLCAQVSGSRMNININLSYEPTLGELVLEREPAEGSYEPNHGKMVLEPLERTPSPRALRTDAEGGLTAKCKDSSTKKIESGHKNGELSRTPTRGSFVKLNSDSSVGVEDLVGVHKPLTRTDPWAPNATIPTITTTPSPTPPVPSTSIPTDKPQFLLSPQFLLFPPLPSSTLPLPTRSSGKPTYQ</sequence>
<feature type="compositionally biased region" description="Polar residues" evidence="1">
    <location>
        <begin position="14"/>
        <end position="28"/>
    </location>
</feature>
<feature type="region of interest" description="Disordered" evidence="1">
    <location>
        <begin position="386"/>
        <end position="425"/>
    </location>
</feature>
<feature type="region of interest" description="Disordered" evidence="1">
    <location>
        <begin position="10"/>
        <end position="43"/>
    </location>
</feature>
<dbReference type="Proteomes" id="UP000694843">
    <property type="component" value="Unplaced"/>
</dbReference>
<feature type="compositionally biased region" description="Basic and acidic residues" evidence="1">
    <location>
        <begin position="399"/>
        <end position="416"/>
    </location>
</feature>
<feature type="region of interest" description="Disordered" evidence="1">
    <location>
        <begin position="451"/>
        <end position="481"/>
    </location>
</feature>
<protein>
    <submittedName>
        <fullName evidence="3">Uncharacterized protein LOC108674110</fullName>
    </submittedName>
</protein>
<gene>
    <name evidence="3" type="primary">LOC108674110</name>
</gene>
<dbReference type="GeneID" id="108674110"/>
<organism evidence="2 3">
    <name type="scientific">Hyalella azteca</name>
    <name type="common">Amphipod</name>
    <dbReference type="NCBI Taxonomy" id="294128"/>
    <lineage>
        <taxon>Eukaryota</taxon>
        <taxon>Metazoa</taxon>
        <taxon>Ecdysozoa</taxon>
        <taxon>Arthropoda</taxon>
        <taxon>Crustacea</taxon>
        <taxon>Multicrustacea</taxon>
        <taxon>Malacostraca</taxon>
        <taxon>Eumalacostraca</taxon>
        <taxon>Peracarida</taxon>
        <taxon>Amphipoda</taxon>
        <taxon>Senticaudata</taxon>
        <taxon>Talitrida</taxon>
        <taxon>Talitroidea</taxon>
        <taxon>Hyalellidae</taxon>
        <taxon>Hyalella</taxon>
    </lineage>
</organism>
<evidence type="ECO:0000256" key="1">
    <source>
        <dbReference type="SAM" id="MobiDB-lite"/>
    </source>
</evidence>
<reference evidence="3" key="1">
    <citation type="submission" date="2025-08" db="UniProtKB">
        <authorList>
            <consortium name="RefSeq"/>
        </authorList>
    </citation>
    <scope>IDENTIFICATION</scope>
    <source>
        <tissue evidence="3">Whole organism</tissue>
    </source>
</reference>
<evidence type="ECO:0000313" key="2">
    <source>
        <dbReference type="Proteomes" id="UP000694843"/>
    </source>
</evidence>
<accession>A0A8B7NUT6</accession>